<sequence length="84" mass="9697">VVYAKDIKRESTRTIQTLDITVNNKKQLAIYYKHMSQLLADILILIITIIVVILILASIEIVGIYTQKQKRKHNQEPIDYTADT</sequence>
<dbReference type="EMBL" id="CAJVQC010105195">
    <property type="protein sequence ID" value="CAG8832961.1"/>
    <property type="molecule type" value="Genomic_DNA"/>
</dbReference>
<proteinExistence type="predicted"/>
<keyword evidence="2" id="KW-1185">Reference proteome</keyword>
<reference evidence="1" key="1">
    <citation type="submission" date="2021-06" db="EMBL/GenBank/DDBJ databases">
        <authorList>
            <person name="Kallberg Y."/>
            <person name="Tangrot J."/>
            <person name="Rosling A."/>
        </authorList>
    </citation>
    <scope>NUCLEOTIDE SEQUENCE</scope>
    <source>
        <strain evidence="1">MA461A</strain>
    </source>
</reference>
<accession>A0ACA9S9Z5</accession>
<evidence type="ECO:0000313" key="1">
    <source>
        <dbReference type="EMBL" id="CAG8832961.1"/>
    </source>
</evidence>
<evidence type="ECO:0000313" key="2">
    <source>
        <dbReference type="Proteomes" id="UP000789920"/>
    </source>
</evidence>
<name>A0ACA9S9Z5_9GLOM</name>
<comment type="caution">
    <text evidence="1">The sequence shown here is derived from an EMBL/GenBank/DDBJ whole genome shotgun (WGS) entry which is preliminary data.</text>
</comment>
<organism evidence="1 2">
    <name type="scientific">Racocetra persica</name>
    <dbReference type="NCBI Taxonomy" id="160502"/>
    <lineage>
        <taxon>Eukaryota</taxon>
        <taxon>Fungi</taxon>
        <taxon>Fungi incertae sedis</taxon>
        <taxon>Mucoromycota</taxon>
        <taxon>Glomeromycotina</taxon>
        <taxon>Glomeromycetes</taxon>
        <taxon>Diversisporales</taxon>
        <taxon>Gigasporaceae</taxon>
        <taxon>Racocetra</taxon>
    </lineage>
</organism>
<protein>
    <submittedName>
        <fullName evidence="1">13926_t:CDS:1</fullName>
    </submittedName>
</protein>
<dbReference type="Proteomes" id="UP000789920">
    <property type="component" value="Unassembled WGS sequence"/>
</dbReference>
<feature type="non-terminal residue" evidence="1">
    <location>
        <position position="1"/>
    </location>
</feature>
<gene>
    <name evidence="1" type="ORF">RPERSI_LOCUS28653</name>
</gene>